<feature type="domain" description="PilZ" evidence="2">
    <location>
        <begin position="41"/>
        <end position="109"/>
    </location>
</feature>
<dbReference type="OrthoDB" id="7391081at2"/>
<keyword evidence="4" id="KW-1185">Reference proteome</keyword>
<feature type="region of interest" description="Disordered" evidence="1">
    <location>
        <begin position="1"/>
        <end position="31"/>
    </location>
</feature>
<dbReference type="SUPFAM" id="SSF141371">
    <property type="entry name" value="PilZ domain-like"/>
    <property type="match status" value="1"/>
</dbReference>
<dbReference type="RefSeq" id="WP_093663829.1">
    <property type="nucleotide sequence ID" value="NZ_FOCF01000001.1"/>
</dbReference>
<evidence type="ECO:0000313" key="4">
    <source>
        <dbReference type="Proteomes" id="UP000199206"/>
    </source>
</evidence>
<organism evidence="3 4">
    <name type="scientific">Sphingomonas gellani</name>
    <dbReference type="NCBI Taxonomy" id="1166340"/>
    <lineage>
        <taxon>Bacteria</taxon>
        <taxon>Pseudomonadati</taxon>
        <taxon>Pseudomonadota</taxon>
        <taxon>Alphaproteobacteria</taxon>
        <taxon>Sphingomonadales</taxon>
        <taxon>Sphingomonadaceae</taxon>
        <taxon>Sphingomonas</taxon>
    </lineage>
</organism>
<dbReference type="InterPro" id="IPR009875">
    <property type="entry name" value="PilZ_domain"/>
</dbReference>
<proteinExistence type="predicted"/>
<evidence type="ECO:0000256" key="1">
    <source>
        <dbReference type="SAM" id="MobiDB-lite"/>
    </source>
</evidence>
<dbReference type="GO" id="GO:0035438">
    <property type="term" value="F:cyclic-di-GMP binding"/>
    <property type="evidence" value="ECO:0007669"/>
    <property type="project" value="InterPro"/>
</dbReference>
<accession>A0A1H7Z0Z5</accession>
<evidence type="ECO:0000259" key="2">
    <source>
        <dbReference type="Pfam" id="PF07238"/>
    </source>
</evidence>
<protein>
    <submittedName>
        <fullName evidence="3">PilZ domain-containing protein</fullName>
    </submittedName>
</protein>
<evidence type="ECO:0000313" key="3">
    <source>
        <dbReference type="EMBL" id="SEM51139.1"/>
    </source>
</evidence>
<sequence>MEGFFPPKAGGDSLAGDDGTNGAQGAGAAPRSRDSLFLLARLVFAGSDESRDVRVRNLSAGGLMAEYDGRCAIGDAVTVTLRGIGEVEGKVAWAAEGRIGIALDSQIDPKKARKPVVVRTRG</sequence>
<dbReference type="EMBL" id="FOCF01000001">
    <property type="protein sequence ID" value="SEM51139.1"/>
    <property type="molecule type" value="Genomic_DNA"/>
</dbReference>
<reference evidence="4" key="1">
    <citation type="submission" date="2016-10" db="EMBL/GenBank/DDBJ databases">
        <authorList>
            <person name="Varghese N."/>
            <person name="Submissions S."/>
        </authorList>
    </citation>
    <scope>NUCLEOTIDE SEQUENCE [LARGE SCALE GENOMIC DNA]</scope>
    <source>
        <strain evidence="4">S6-262</strain>
    </source>
</reference>
<dbReference type="AlphaFoldDB" id="A0A1H7Z0Z5"/>
<gene>
    <name evidence="3" type="ORF">SAMN05192583_0463</name>
</gene>
<dbReference type="Proteomes" id="UP000199206">
    <property type="component" value="Unassembled WGS sequence"/>
</dbReference>
<name>A0A1H7Z0Z5_9SPHN</name>
<dbReference type="Pfam" id="PF07238">
    <property type="entry name" value="PilZ"/>
    <property type="match status" value="1"/>
</dbReference>